<sequence length="101" mass="11149">MFKPVGFHILQFYDFPNPHKPNVLNSTLLDSCGSPFHFPGKPNYLKGILCTPYLVMYRSVNMELSAVGFGRSVSLFIIIGDHQCLPIFSSNSSGNLLSPVA</sequence>
<organism evidence="1 2">
    <name type="scientific">Opisthorchis felineus</name>
    <dbReference type="NCBI Taxonomy" id="147828"/>
    <lineage>
        <taxon>Eukaryota</taxon>
        <taxon>Metazoa</taxon>
        <taxon>Spiralia</taxon>
        <taxon>Lophotrochozoa</taxon>
        <taxon>Platyhelminthes</taxon>
        <taxon>Trematoda</taxon>
        <taxon>Digenea</taxon>
        <taxon>Opisthorchiida</taxon>
        <taxon>Opisthorchiata</taxon>
        <taxon>Opisthorchiidae</taxon>
        <taxon>Opisthorchis</taxon>
    </lineage>
</organism>
<evidence type="ECO:0000313" key="2">
    <source>
        <dbReference type="Proteomes" id="UP000308267"/>
    </source>
</evidence>
<accession>A0A4S2LVY4</accession>
<reference evidence="1 2" key="1">
    <citation type="journal article" date="2019" name="BMC Genomics">
        <title>New insights from Opisthorchis felineus genome: update on genomics of the epidemiologically important liver flukes.</title>
        <authorList>
            <person name="Ershov N.I."/>
            <person name="Mordvinov V.A."/>
            <person name="Prokhortchouk E.B."/>
            <person name="Pakharukova M.Y."/>
            <person name="Gunbin K.V."/>
            <person name="Ustyantsev K."/>
            <person name="Genaev M.A."/>
            <person name="Blinov A.G."/>
            <person name="Mazur A."/>
            <person name="Boulygina E."/>
            <person name="Tsygankova S."/>
            <person name="Khrameeva E."/>
            <person name="Chekanov N."/>
            <person name="Fan G."/>
            <person name="Xiao A."/>
            <person name="Zhang H."/>
            <person name="Xu X."/>
            <person name="Yang H."/>
            <person name="Solovyev V."/>
            <person name="Lee S.M."/>
            <person name="Liu X."/>
            <person name="Afonnikov D.A."/>
            <person name="Skryabin K.G."/>
        </authorList>
    </citation>
    <scope>NUCLEOTIDE SEQUENCE [LARGE SCALE GENOMIC DNA]</scope>
    <source>
        <strain evidence="1">AK-0245</strain>
        <tissue evidence="1">Whole organism</tissue>
    </source>
</reference>
<evidence type="ECO:0000313" key="1">
    <source>
        <dbReference type="EMBL" id="TGZ68011.1"/>
    </source>
</evidence>
<dbReference type="AlphaFoldDB" id="A0A4S2LVY4"/>
<dbReference type="EMBL" id="SJOL01006388">
    <property type="protein sequence ID" value="TGZ68011.1"/>
    <property type="molecule type" value="Genomic_DNA"/>
</dbReference>
<name>A0A4S2LVY4_OPIFE</name>
<comment type="caution">
    <text evidence="1">The sequence shown here is derived from an EMBL/GenBank/DDBJ whole genome shotgun (WGS) entry which is preliminary data.</text>
</comment>
<protein>
    <submittedName>
        <fullName evidence="1">Uncharacterized protein</fullName>
    </submittedName>
</protein>
<keyword evidence="2" id="KW-1185">Reference proteome</keyword>
<gene>
    <name evidence="1" type="ORF">CRM22_004492</name>
</gene>
<proteinExistence type="predicted"/>
<dbReference type="Proteomes" id="UP000308267">
    <property type="component" value="Unassembled WGS sequence"/>
</dbReference>